<comment type="caution">
    <text evidence="1">The sequence shown here is derived from an EMBL/GenBank/DDBJ whole genome shotgun (WGS) entry which is preliminary data.</text>
</comment>
<keyword evidence="2" id="KW-1185">Reference proteome</keyword>
<dbReference type="EMBL" id="JBITGY010000005">
    <property type="protein sequence ID" value="MFI6499926.1"/>
    <property type="molecule type" value="Genomic_DNA"/>
</dbReference>
<dbReference type="Proteomes" id="UP001612741">
    <property type="component" value="Unassembled WGS sequence"/>
</dbReference>
<reference evidence="1 2" key="1">
    <citation type="submission" date="2024-10" db="EMBL/GenBank/DDBJ databases">
        <title>The Natural Products Discovery Center: Release of the First 8490 Sequenced Strains for Exploring Actinobacteria Biosynthetic Diversity.</title>
        <authorList>
            <person name="Kalkreuter E."/>
            <person name="Kautsar S.A."/>
            <person name="Yang D."/>
            <person name="Bader C.D."/>
            <person name="Teijaro C.N."/>
            <person name="Fluegel L."/>
            <person name="Davis C.M."/>
            <person name="Simpson J.R."/>
            <person name="Lauterbach L."/>
            <person name="Steele A.D."/>
            <person name="Gui C."/>
            <person name="Meng S."/>
            <person name="Li G."/>
            <person name="Viehrig K."/>
            <person name="Ye F."/>
            <person name="Su P."/>
            <person name="Kiefer A.F."/>
            <person name="Nichols A."/>
            <person name="Cepeda A.J."/>
            <person name="Yan W."/>
            <person name="Fan B."/>
            <person name="Jiang Y."/>
            <person name="Adhikari A."/>
            <person name="Zheng C.-J."/>
            <person name="Schuster L."/>
            <person name="Cowan T.M."/>
            <person name="Smanski M.J."/>
            <person name="Chevrette M.G."/>
            <person name="De Carvalho L.P.S."/>
            <person name="Shen B."/>
        </authorList>
    </citation>
    <scope>NUCLEOTIDE SEQUENCE [LARGE SCALE GENOMIC DNA]</scope>
    <source>
        <strain evidence="1 2">NPDC050545</strain>
    </source>
</reference>
<organism evidence="1 2">
    <name type="scientific">Nonomuraea typhae</name>
    <dbReference type="NCBI Taxonomy" id="2603600"/>
    <lineage>
        <taxon>Bacteria</taxon>
        <taxon>Bacillati</taxon>
        <taxon>Actinomycetota</taxon>
        <taxon>Actinomycetes</taxon>
        <taxon>Streptosporangiales</taxon>
        <taxon>Streptosporangiaceae</taxon>
        <taxon>Nonomuraea</taxon>
    </lineage>
</organism>
<gene>
    <name evidence="1" type="ORF">ACIBG2_21245</name>
</gene>
<dbReference type="InterPro" id="IPR012964">
    <property type="entry name" value="DUF1702"/>
</dbReference>
<evidence type="ECO:0000313" key="1">
    <source>
        <dbReference type="EMBL" id="MFI6499926.1"/>
    </source>
</evidence>
<name>A0ABW7YVK1_9ACTN</name>
<sequence length="301" mass="32661">MRKLLYQDVGQIDFVRRGFRLGPARGRLEAAGLTLLAGFNVVNEAGLDGLDLLSGIAPEMWGYACEGAAVACAVHDVLTLSRGRRLAALLAGPGRDHPYLVHMGAGWAFARLRLRPLRLPGALDPLLRWSSWDGYGFHQAFFRQPVGLTSNGVRRAIRDQGYGRAVWFRECADVAAVATTIAAFPLDRHADLWAGAGLAAAYVGGATPDDLVRLARHAGENRADLAQGAVFAAAARVRAGFVPGHTEQAAEILAGTACERAAAWTEEARRGRGGGPEEYMRWQAEVRRLWGSRRNARIEWL</sequence>
<dbReference type="RefSeq" id="WP_397083532.1">
    <property type="nucleotide sequence ID" value="NZ_JBITGY010000005.1"/>
</dbReference>
<protein>
    <submittedName>
        <fullName evidence="1">DUF1702 family protein</fullName>
    </submittedName>
</protein>
<evidence type="ECO:0000313" key="2">
    <source>
        <dbReference type="Proteomes" id="UP001612741"/>
    </source>
</evidence>
<accession>A0ABW7YVK1</accession>
<proteinExistence type="predicted"/>
<dbReference type="Pfam" id="PF08012">
    <property type="entry name" value="DUF1702"/>
    <property type="match status" value="1"/>
</dbReference>